<dbReference type="EMBL" id="GEDV01011509">
    <property type="protein sequence ID" value="JAP77048.1"/>
    <property type="molecule type" value="Transcribed_RNA"/>
</dbReference>
<feature type="coiled-coil region" evidence="1">
    <location>
        <begin position="90"/>
        <end position="153"/>
    </location>
</feature>
<name>A0A131YES9_RHIAP</name>
<feature type="region of interest" description="Disordered" evidence="2">
    <location>
        <begin position="252"/>
        <end position="305"/>
    </location>
</feature>
<evidence type="ECO:0000313" key="3">
    <source>
        <dbReference type="EMBL" id="JAP77048.1"/>
    </source>
</evidence>
<evidence type="ECO:0000256" key="1">
    <source>
        <dbReference type="SAM" id="Coils"/>
    </source>
</evidence>
<accession>A0A131YES9</accession>
<evidence type="ECO:0000256" key="2">
    <source>
        <dbReference type="SAM" id="MobiDB-lite"/>
    </source>
</evidence>
<protein>
    <submittedName>
        <fullName evidence="3">Uncharacterized protein</fullName>
    </submittedName>
</protein>
<sequence length="305" mass="33872">MSYPTASGYEAYAASVGQSYPLGNQGYQTSGMQQQMPSQVYTAVQNALQAAALEAQQQQQQRYAMANQSYYQNATAAAFQAAAALQQQQQQEMQQKLIQQQLQQQQLQQQQHLQQQRLQQLQQLQQQVQQQVLQQAQQQVQQLQQQQLQQQYARQAQMYQNYPTHTYAMPHTSQAPYQQAPGFPASRSYGAAQTGASGYPPNGATGYSAGWPGAAATADKPSKSPWAAYQPATGSWVSRCIPPQNANGGRQNYYYSSRYPNGNNHHSGYGVSNVPSPAGYRTHSYGQGYSQPGVHQMQSRYPQGR</sequence>
<feature type="region of interest" description="Disordered" evidence="2">
    <location>
        <begin position="174"/>
        <end position="197"/>
    </location>
</feature>
<proteinExistence type="predicted"/>
<keyword evidence="1" id="KW-0175">Coiled coil</keyword>
<feature type="compositionally biased region" description="Polar residues" evidence="2">
    <location>
        <begin position="252"/>
        <end position="266"/>
    </location>
</feature>
<reference evidence="3" key="1">
    <citation type="journal article" date="2016" name="Ticks Tick Borne Dis.">
        <title>De novo assembly and annotation of the salivary gland transcriptome of Rhipicephalus appendiculatus male and female ticks during blood feeding.</title>
        <authorList>
            <person name="de Castro M.H."/>
            <person name="de Klerk D."/>
            <person name="Pienaar R."/>
            <person name="Latif A.A."/>
            <person name="Rees D.J."/>
            <person name="Mans B.J."/>
        </authorList>
    </citation>
    <scope>NUCLEOTIDE SEQUENCE</scope>
    <source>
        <tissue evidence="3">Salivary glands</tissue>
    </source>
</reference>
<dbReference type="AlphaFoldDB" id="A0A131YES9"/>
<feature type="compositionally biased region" description="Polar residues" evidence="2">
    <location>
        <begin position="296"/>
        <end position="305"/>
    </location>
</feature>
<organism evidence="3">
    <name type="scientific">Rhipicephalus appendiculatus</name>
    <name type="common">Brown ear tick</name>
    <dbReference type="NCBI Taxonomy" id="34631"/>
    <lineage>
        <taxon>Eukaryota</taxon>
        <taxon>Metazoa</taxon>
        <taxon>Ecdysozoa</taxon>
        <taxon>Arthropoda</taxon>
        <taxon>Chelicerata</taxon>
        <taxon>Arachnida</taxon>
        <taxon>Acari</taxon>
        <taxon>Parasitiformes</taxon>
        <taxon>Ixodida</taxon>
        <taxon>Ixodoidea</taxon>
        <taxon>Ixodidae</taxon>
        <taxon>Rhipicephalinae</taxon>
        <taxon>Rhipicephalus</taxon>
        <taxon>Rhipicephalus</taxon>
    </lineage>
</organism>